<evidence type="ECO:0000256" key="4">
    <source>
        <dbReference type="RuleBase" id="RU003915"/>
    </source>
</evidence>
<dbReference type="PROSITE" id="PS50059">
    <property type="entry name" value="FKBP_PPIASE"/>
    <property type="match status" value="1"/>
</dbReference>
<dbReference type="InterPro" id="IPR001179">
    <property type="entry name" value="PPIase_FKBP_dom"/>
</dbReference>
<feature type="domain" description="PPIase FKBP-type" evidence="6">
    <location>
        <begin position="91"/>
        <end position="178"/>
    </location>
</feature>
<dbReference type="EMBL" id="FNUE01000002">
    <property type="protein sequence ID" value="SEE46515.1"/>
    <property type="molecule type" value="Genomic_DNA"/>
</dbReference>
<protein>
    <recommendedName>
        <fullName evidence="4">Peptidyl-prolyl cis-trans isomerase</fullName>
        <ecNumber evidence="4">5.2.1.8</ecNumber>
    </recommendedName>
</protein>
<dbReference type="RefSeq" id="WP_053974589.1">
    <property type="nucleotide sequence ID" value="NZ_FNUE01000002.1"/>
</dbReference>
<name>A0A1H5J1X1_9FLAO</name>
<comment type="caution">
    <text evidence="7">The sequence shown here is derived from an EMBL/GenBank/DDBJ whole genome shotgun (WGS) entry which is preliminary data.</text>
</comment>
<comment type="similarity">
    <text evidence="4">Belongs to the FKBP-type PPIase family.</text>
</comment>
<evidence type="ECO:0000259" key="6">
    <source>
        <dbReference type="PROSITE" id="PS50059"/>
    </source>
</evidence>
<evidence type="ECO:0000256" key="1">
    <source>
        <dbReference type="ARBA" id="ARBA00000971"/>
    </source>
</evidence>
<evidence type="ECO:0000313" key="7">
    <source>
        <dbReference type="EMBL" id="SEE46515.1"/>
    </source>
</evidence>
<evidence type="ECO:0000313" key="8">
    <source>
        <dbReference type="Proteomes" id="UP000183071"/>
    </source>
</evidence>
<dbReference type="Pfam" id="PF00254">
    <property type="entry name" value="FKBP_C"/>
    <property type="match status" value="1"/>
</dbReference>
<sequence>MKYKLVLFLLLMLGAVSCSKIEPRKPINPKPSTTLYFEAMQQNKILNQKADVLIAALIQKDSTTQYIQSSNGFWYTYNEKVEEDLPTPKQGDEITITYSISDLNDSIIYSKEELGLKTYKVDREDFITGLQKGVKLMKVGETVTFVLPAYSAFGITGDNNKIGLNQSIKSTLTLININK</sequence>
<evidence type="ECO:0000256" key="5">
    <source>
        <dbReference type="SAM" id="SignalP"/>
    </source>
</evidence>
<evidence type="ECO:0000256" key="2">
    <source>
        <dbReference type="ARBA" id="ARBA00023110"/>
    </source>
</evidence>
<organism evidence="7 8">
    <name type="scientific">Polaribacter dokdonensis DSW-5</name>
    <dbReference type="NCBI Taxonomy" id="1300348"/>
    <lineage>
        <taxon>Bacteria</taxon>
        <taxon>Pseudomonadati</taxon>
        <taxon>Bacteroidota</taxon>
        <taxon>Flavobacteriia</taxon>
        <taxon>Flavobacteriales</taxon>
        <taxon>Flavobacteriaceae</taxon>
    </lineage>
</organism>
<dbReference type="InterPro" id="IPR019869">
    <property type="entry name" value="Motility-assoc_PPIase_GldI"/>
</dbReference>
<feature type="chain" id="PRO_5046961500" description="Peptidyl-prolyl cis-trans isomerase" evidence="5">
    <location>
        <begin position="21"/>
        <end position="179"/>
    </location>
</feature>
<keyword evidence="2 3" id="KW-0697">Rotamase</keyword>
<dbReference type="NCBIfam" id="TIGR03516">
    <property type="entry name" value="ppisom_GldI"/>
    <property type="match status" value="1"/>
</dbReference>
<proteinExistence type="inferred from homology"/>
<accession>A0A1H5J1X1</accession>
<feature type="signal peptide" evidence="5">
    <location>
        <begin position="1"/>
        <end position="20"/>
    </location>
</feature>
<dbReference type="SUPFAM" id="SSF54534">
    <property type="entry name" value="FKBP-like"/>
    <property type="match status" value="1"/>
</dbReference>
<evidence type="ECO:0000256" key="3">
    <source>
        <dbReference type="PROSITE-ProRule" id="PRU00277"/>
    </source>
</evidence>
<dbReference type="Gene3D" id="3.10.50.40">
    <property type="match status" value="1"/>
</dbReference>
<keyword evidence="3 4" id="KW-0413">Isomerase</keyword>
<dbReference type="PROSITE" id="PS51257">
    <property type="entry name" value="PROKAR_LIPOPROTEIN"/>
    <property type="match status" value="1"/>
</dbReference>
<keyword evidence="8" id="KW-1185">Reference proteome</keyword>
<gene>
    <name evidence="7" type="ORF">SAMN05444353_1821</name>
</gene>
<dbReference type="Proteomes" id="UP000183071">
    <property type="component" value="Unassembled WGS sequence"/>
</dbReference>
<comment type="catalytic activity">
    <reaction evidence="1 3 4">
        <text>[protein]-peptidylproline (omega=180) = [protein]-peptidylproline (omega=0)</text>
        <dbReference type="Rhea" id="RHEA:16237"/>
        <dbReference type="Rhea" id="RHEA-COMP:10747"/>
        <dbReference type="Rhea" id="RHEA-COMP:10748"/>
        <dbReference type="ChEBI" id="CHEBI:83833"/>
        <dbReference type="ChEBI" id="CHEBI:83834"/>
        <dbReference type="EC" id="5.2.1.8"/>
    </reaction>
</comment>
<dbReference type="EC" id="5.2.1.8" evidence="4"/>
<dbReference type="InterPro" id="IPR046357">
    <property type="entry name" value="PPIase_dom_sf"/>
</dbReference>
<keyword evidence="5" id="KW-0732">Signal</keyword>
<reference evidence="7 8" key="1">
    <citation type="submission" date="2016-10" db="EMBL/GenBank/DDBJ databases">
        <authorList>
            <person name="Varghese N."/>
            <person name="Submissions S."/>
        </authorList>
    </citation>
    <scope>NUCLEOTIDE SEQUENCE [LARGE SCALE GENOMIC DNA]</scope>
    <source>
        <strain evidence="7 8">DSW-5</strain>
    </source>
</reference>